<evidence type="ECO:0000259" key="6">
    <source>
        <dbReference type="Pfam" id="PF00700"/>
    </source>
</evidence>
<dbReference type="Proteomes" id="UP000234857">
    <property type="component" value="Unassembled WGS sequence"/>
</dbReference>
<dbReference type="InterPro" id="IPR042187">
    <property type="entry name" value="Flagellin_C_sub2"/>
</dbReference>
<dbReference type="PANTHER" id="PTHR42792:SF2">
    <property type="entry name" value="FLAGELLIN"/>
    <property type="match status" value="1"/>
</dbReference>
<evidence type="ECO:0000256" key="3">
    <source>
        <dbReference type="RuleBase" id="RU362073"/>
    </source>
</evidence>
<evidence type="ECO:0000313" key="8">
    <source>
        <dbReference type="Proteomes" id="UP000234857"/>
    </source>
</evidence>
<comment type="subcellular location">
    <subcellularLocation>
        <location evidence="3">Secreted</location>
    </subcellularLocation>
    <subcellularLocation>
        <location evidence="3">Bacterial flagellum</location>
    </subcellularLocation>
</comment>
<keyword evidence="3" id="KW-0964">Secreted</keyword>
<dbReference type="GO" id="GO:0005198">
    <property type="term" value="F:structural molecule activity"/>
    <property type="evidence" value="ECO:0007669"/>
    <property type="project" value="UniProtKB-UniRule"/>
</dbReference>
<dbReference type="GO" id="GO:0009288">
    <property type="term" value="C:bacterial-type flagellum"/>
    <property type="evidence" value="ECO:0007669"/>
    <property type="project" value="UniProtKB-SubCell"/>
</dbReference>
<dbReference type="GO" id="GO:0005576">
    <property type="term" value="C:extracellular region"/>
    <property type="evidence" value="ECO:0007669"/>
    <property type="project" value="UniProtKB-SubCell"/>
</dbReference>
<dbReference type="Gene3D" id="6.10.10.10">
    <property type="entry name" value="Flagellar export chaperone, C-terminal domain"/>
    <property type="match status" value="1"/>
</dbReference>
<evidence type="ECO:0000313" key="7">
    <source>
        <dbReference type="EMBL" id="PLX17928.1"/>
    </source>
</evidence>
<name>A0A2N5ZGV5_MUIH1</name>
<feature type="domain" description="Flagellin C-terminal" evidence="6">
    <location>
        <begin position="534"/>
        <end position="616"/>
    </location>
</feature>
<feature type="region of interest" description="Disordered" evidence="4">
    <location>
        <begin position="404"/>
        <end position="428"/>
    </location>
</feature>
<gene>
    <name evidence="7" type="ORF">C0601_05995</name>
</gene>
<feature type="domain" description="Flagellin N-terminal" evidence="5">
    <location>
        <begin position="8"/>
        <end position="143"/>
    </location>
</feature>
<dbReference type="PANTHER" id="PTHR42792">
    <property type="entry name" value="FLAGELLIN"/>
    <property type="match status" value="1"/>
</dbReference>
<comment type="function">
    <text evidence="3">Flagellin is the subunit protein which polymerizes to form the filaments of bacterial flagella.</text>
</comment>
<protein>
    <recommendedName>
        <fullName evidence="3">Flagellin</fullName>
    </recommendedName>
</protein>
<dbReference type="Gene3D" id="3.30.70.2120">
    <property type="match status" value="1"/>
</dbReference>
<sequence>MTLGIGVINSNASAIFTNRILDANNRVTNSAVQKLSSGLRINKAADDAAGLAVSEKMRGQISGLEQALTNVQDATSMAQTAEGVLDVANSIMIRMRQLAVQSANDNYTNQDRKEIQKELDQLIDQVDRVANYTEFNTKALLNGDTIGLVHSEDSKVATGQVVGDVQDADYLITILDAGTASNVHGSANLSDTDGDGKIILKDAGIDGDAELHITIDDNTRIIDVNENDSLYDLVRRINEENVGVLAGLDQDQNDITLTSVHSGSRFNISFGDDPDGVALKLGFYGGADLSRTKVQETTEDNGQTYKVFTTGTDTIISIANVTHQTMFPTIPGRSNEAGGEYQSLGVFRSNSDIFTEKELSDPIGGDTLGPAEPTLGNPNMEQSNLLKGLVIRIDEQLDYGVNQITNDDDSEGDFTGNYPIDTEGVNSPDYRAQVPEEREVIGTDAESWASITQVQLRVRANKQKFHIGANEGQIFSTSFGNITPEALGLAVKLTSDGKVNLGKTSFSTGVSNAGPLYQMNLSVQTQKSAEHALGVIDKALNKISSQRAALGGIQNSLEKTYDYIMANELQASESRIRDADMAKQMMNLTKGQVLGQSAVAMLAQANSKSETILSLIR</sequence>
<dbReference type="SUPFAM" id="SSF64518">
    <property type="entry name" value="Phase 1 flagellin"/>
    <property type="match status" value="1"/>
</dbReference>
<dbReference type="Gene3D" id="1.20.1330.10">
    <property type="entry name" value="f41 fragment of flagellin, N-terminal domain"/>
    <property type="match status" value="2"/>
</dbReference>
<dbReference type="Pfam" id="PF00669">
    <property type="entry name" value="Flagellin_N"/>
    <property type="match status" value="1"/>
</dbReference>
<dbReference type="Pfam" id="PF00700">
    <property type="entry name" value="Flagellin_C"/>
    <property type="match status" value="1"/>
</dbReference>
<accession>A0A2N5ZGV5</accession>
<evidence type="ECO:0000256" key="2">
    <source>
        <dbReference type="ARBA" id="ARBA00023143"/>
    </source>
</evidence>
<proteinExistence type="inferred from homology"/>
<comment type="similarity">
    <text evidence="1 3">Belongs to the bacterial flagellin family.</text>
</comment>
<dbReference type="EMBL" id="PKTG01000077">
    <property type="protein sequence ID" value="PLX17928.1"/>
    <property type="molecule type" value="Genomic_DNA"/>
</dbReference>
<feature type="region of interest" description="Disordered" evidence="4">
    <location>
        <begin position="358"/>
        <end position="377"/>
    </location>
</feature>
<dbReference type="InterPro" id="IPR046358">
    <property type="entry name" value="Flagellin_C"/>
</dbReference>
<organism evidence="7 8">
    <name type="scientific">Muiribacterium halophilum</name>
    <dbReference type="NCBI Taxonomy" id="2053465"/>
    <lineage>
        <taxon>Bacteria</taxon>
        <taxon>Candidatus Muiribacteriota</taxon>
        <taxon>Candidatus Muiribacteriia</taxon>
        <taxon>Candidatus Muiribacteriales</taxon>
        <taxon>Candidatus Muiribacteriaceae</taxon>
        <taxon>Candidatus Muiribacterium</taxon>
    </lineage>
</organism>
<dbReference type="AlphaFoldDB" id="A0A2N5ZGV5"/>
<dbReference type="PRINTS" id="PR00207">
    <property type="entry name" value="FLAGELLIN"/>
</dbReference>
<comment type="caution">
    <text evidence="7">The sequence shown here is derived from an EMBL/GenBank/DDBJ whole genome shotgun (WGS) entry which is preliminary data.</text>
</comment>
<evidence type="ECO:0000256" key="4">
    <source>
        <dbReference type="SAM" id="MobiDB-lite"/>
    </source>
</evidence>
<dbReference type="InterPro" id="IPR001492">
    <property type="entry name" value="Flagellin"/>
</dbReference>
<dbReference type="InterPro" id="IPR001029">
    <property type="entry name" value="Flagellin_N"/>
</dbReference>
<reference evidence="7 8" key="1">
    <citation type="submission" date="2017-11" db="EMBL/GenBank/DDBJ databases">
        <title>Genome-resolved metagenomics identifies genetic mobility, metabolic interactions, and unexpected diversity in perchlorate-reducing communities.</title>
        <authorList>
            <person name="Barnum T.P."/>
            <person name="Figueroa I.A."/>
            <person name="Carlstrom C.I."/>
            <person name="Lucas L.N."/>
            <person name="Engelbrektson A.L."/>
            <person name="Coates J.D."/>
        </authorList>
    </citation>
    <scope>NUCLEOTIDE SEQUENCE [LARGE SCALE GENOMIC DNA]</scope>
    <source>
        <strain evidence="7">BM706</strain>
    </source>
</reference>
<keyword evidence="2 3" id="KW-0975">Bacterial flagellum</keyword>
<evidence type="ECO:0000259" key="5">
    <source>
        <dbReference type="Pfam" id="PF00669"/>
    </source>
</evidence>
<evidence type="ECO:0000256" key="1">
    <source>
        <dbReference type="ARBA" id="ARBA00005709"/>
    </source>
</evidence>